<accession>A0A1I2F570</accession>
<dbReference type="Pfam" id="PF12694">
    <property type="entry name" value="cpYpsA"/>
    <property type="match status" value="1"/>
</dbReference>
<evidence type="ECO:0000313" key="2">
    <source>
        <dbReference type="Proteomes" id="UP000198964"/>
    </source>
</evidence>
<dbReference type="STRING" id="655355.SAMN05216283_102341"/>
<protein>
    <submittedName>
        <fullName evidence="1">Putative molybdenum carrier</fullName>
    </submittedName>
</protein>
<dbReference type="AlphaFoldDB" id="A0A1I2F570"/>
<sequence length="158" mass="17707">MILQKIISGGQTGVDRGALDACLNLKFDCGGWCPAGRRAEDGPIPARYPLQETHSLYYDDRTRQNIESANATLILYNHKLTGGSLLTYSIAKSNHHPVFLFQVSPFFIENTLEDLFRFLETHQVRVLNVAGPRASQWDKAYESGVLITSRLIQKVQQG</sequence>
<reference evidence="1 2" key="1">
    <citation type="submission" date="2016-10" db="EMBL/GenBank/DDBJ databases">
        <authorList>
            <person name="de Groot N.N."/>
        </authorList>
    </citation>
    <scope>NUCLEOTIDE SEQUENCE [LARGE SCALE GENOMIC DNA]</scope>
    <source>
        <strain evidence="1 2">CGMCC 1.9156</strain>
    </source>
</reference>
<proteinExistence type="predicted"/>
<keyword evidence="2" id="KW-1185">Reference proteome</keyword>
<dbReference type="EMBL" id="FONW01000002">
    <property type="protein sequence ID" value="SFE99701.1"/>
    <property type="molecule type" value="Genomic_DNA"/>
</dbReference>
<dbReference type="InterPro" id="IPR024755">
    <property type="entry name" value="cpYpsA"/>
</dbReference>
<dbReference type="RefSeq" id="WP_212733437.1">
    <property type="nucleotide sequence ID" value="NZ_FONW01000002.1"/>
</dbReference>
<gene>
    <name evidence="1" type="ORF">SAMN05216283_102341</name>
</gene>
<dbReference type="Proteomes" id="UP000198964">
    <property type="component" value="Unassembled WGS sequence"/>
</dbReference>
<dbReference type="SUPFAM" id="SSF102405">
    <property type="entry name" value="MCP/YpsA-like"/>
    <property type="match status" value="1"/>
</dbReference>
<dbReference type="Gene3D" id="3.40.50.450">
    <property type="match status" value="1"/>
</dbReference>
<organism evidence="1 2">
    <name type="scientific">Sunxiuqinia elliptica</name>
    <dbReference type="NCBI Taxonomy" id="655355"/>
    <lineage>
        <taxon>Bacteria</taxon>
        <taxon>Pseudomonadati</taxon>
        <taxon>Bacteroidota</taxon>
        <taxon>Bacteroidia</taxon>
        <taxon>Marinilabiliales</taxon>
        <taxon>Prolixibacteraceae</taxon>
        <taxon>Sunxiuqinia</taxon>
    </lineage>
</organism>
<evidence type="ECO:0000313" key="1">
    <source>
        <dbReference type="EMBL" id="SFE99701.1"/>
    </source>
</evidence>
<name>A0A1I2F570_9BACT</name>